<accession>A0A9P1CUX2</accession>
<dbReference type="EMBL" id="CAMXCT010002444">
    <property type="protein sequence ID" value="CAI3998184.1"/>
    <property type="molecule type" value="Genomic_DNA"/>
</dbReference>
<evidence type="ECO:0000313" key="3">
    <source>
        <dbReference type="EMBL" id="CAL4785496.1"/>
    </source>
</evidence>
<evidence type="ECO:0000313" key="2">
    <source>
        <dbReference type="EMBL" id="CAI3998184.1"/>
    </source>
</evidence>
<proteinExistence type="predicted"/>
<feature type="compositionally biased region" description="Basic and acidic residues" evidence="1">
    <location>
        <begin position="512"/>
        <end position="523"/>
    </location>
</feature>
<evidence type="ECO:0000256" key="1">
    <source>
        <dbReference type="SAM" id="MobiDB-lite"/>
    </source>
</evidence>
<gene>
    <name evidence="2" type="ORF">C1SCF055_LOCUS24503</name>
</gene>
<feature type="region of interest" description="Disordered" evidence="1">
    <location>
        <begin position="574"/>
        <end position="623"/>
    </location>
</feature>
<protein>
    <submittedName>
        <fullName evidence="2">Uncharacterized protein</fullName>
    </submittedName>
</protein>
<comment type="caution">
    <text evidence="2">The sequence shown here is derived from an EMBL/GenBank/DDBJ whole genome shotgun (WGS) entry which is preliminary data.</text>
</comment>
<organism evidence="2">
    <name type="scientific">Cladocopium goreaui</name>
    <dbReference type="NCBI Taxonomy" id="2562237"/>
    <lineage>
        <taxon>Eukaryota</taxon>
        <taxon>Sar</taxon>
        <taxon>Alveolata</taxon>
        <taxon>Dinophyceae</taxon>
        <taxon>Suessiales</taxon>
        <taxon>Symbiodiniaceae</taxon>
        <taxon>Cladocopium</taxon>
    </lineage>
</organism>
<dbReference type="AlphaFoldDB" id="A0A9P1CUX2"/>
<keyword evidence="4" id="KW-1185">Reference proteome</keyword>
<dbReference type="EMBL" id="CAMXCT030002444">
    <property type="protein sequence ID" value="CAL4785496.1"/>
    <property type="molecule type" value="Genomic_DNA"/>
</dbReference>
<sequence>MEFAPPQAGLENIEGPDGVGDLTVTLKQHGAAWRSSAKPKAQLQLFVVLVVGLVLSQVKEQTETEMSAGYLWLIIAVGPVALTIDLIKADKTLDKEQLEAQAAGCFFMSTLPCALARLGPSPPFVFGLSVKDPVDGPATATATAATASAYLSNAVTSVANDVLVTTGGQFERLISPSSPRLFRHFSCKVLHNAEHVSADRAHLGWHPKLLKGTLESDGVDRLMNQLLQTVASADSAGALINLSRTSDRHRSVGFGFAMFHLLRSRGYLVELIHWNSSHWSEMARGGRNACCQGDGFAKGPSFSTTSIQDFEPMILIGHRMALQIEAEIFAADMEEIKVKEDALPTGKASKDFQDSSTKASAEITFTFTKAPISETISSPSIADDYAEKRTSSAAAPVILRPVEPSHPPPQRVMTRIDLESRLRRELVATTGRGEFDGADANVDGLTGEVLSLCIGVCKTETNRDTILWIVDSSLSPDLQQKNGIRISSISGIHPFECDPCADMDETIPLASDHLHASSRRGERGGVGGKRGKEEERDKSVVNPQTAIFTWHALIFQDQFDVYDVGLNAEYLENGEERRRNEQPPVPARNVRPCTEAPIPGEPEGERGAALAPSRRESQASGSAGPIATAKALGAMVCPNLKQNGLSGPSELLTGFVVCLSPGPAGCVCSDPGFYPEILVNGIWVLRVLGVQGIKVYEGDLVLDPVPPVWEHLVWHCVDPVLAQGRPEPPLDEVLGGRQIAAAPVLLRCWHTRPDAGMCAGGCDFPFCLGYGVLLRCTGSCGLLLGDGEEGKGDVVTQGGESPRAASLN</sequence>
<reference evidence="3 4" key="2">
    <citation type="submission" date="2024-05" db="EMBL/GenBank/DDBJ databases">
        <authorList>
            <person name="Chen Y."/>
            <person name="Shah S."/>
            <person name="Dougan E. K."/>
            <person name="Thang M."/>
            <person name="Chan C."/>
        </authorList>
    </citation>
    <scope>NUCLEOTIDE SEQUENCE [LARGE SCALE GENOMIC DNA]</scope>
</reference>
<evidence type="ECO:0000313" key="4">
    <source>
        <dbReference type="Proteomes" id="UP001152797"/>
    </source>
</evidence>
<name>A0A9P1CUX2_9DINO</name>
<dbReference type="EMBL" id="CAMXCT020002444">
    <property type="protein sequence ID" value="CAL1151559.1"/>
    <property type="molecule type" value="Genomic_DNA"/>
</dbReference>
<dbReference type="Proteomes" id="UP001152797">
    <property type="component" value="Unassembled WGS sequence"/>
</dbReference>
<reference evidence="2" key="1">
    <citation type="submission" date="2022-10" db="EMBL/GenBank/DDBJ databases">
        <authorList>
            <person name="Chen Y."/>
            <person name="Dougan E. K."/>
            <person name="Chan C."/>
            <person name="Rhodes N."/>
            <person name="Thang M."/>
        </authorList>
    </citation>
    <scope>NUCLEOTIDE SEQUENCE</scope>
</reference>
<feature type="region of interest" description="Disordered" evidence="1">
    <location>
        <begin position="512"/>
        <end position="538"/>
    </location>
</feature>